<evidence type="ECO:0000313" key="3">
    <source>
        <dbReference type="Proteomes" id="UP000008827"/>
    </source>
</evidence>
<evidence type="ECO:0000313" key="2">
    <source>
        <dbReference type="EnsemblPlants" id="KRH57752"/>
    </source>
</evidence>
<keyword evidence="3" id="KW-1185">Reference proteome</keyword>
<evidence type="ECO:0000313" key="1">
    <source>
        <dbReference type="EMBL" id="KRH57752.1"/>
    </source>
</evidence>
<dbReference type="Gramene" id="KRH57752">
    <property type="protein sequence ID" value="KRH57752"/>
    <property type="gene ID" value="GLYMA_05G082000"/>
</dbReference>
<reference evidence="1" key="3">
    <citation type="submission" date="2018-07" db="EMBL/GenBank/DDBJ databases">
        <title>WGS assembly of Glycine max.</title>
        <authorList>
            <person name="Schmutz J."/>
            <person name="Cannon S."/>
            <person name="Schlueter J."/>
            <person name="Ma J."/>
            <person name="Mitros T."/>
            <person name="Nelson W."/>
            <person name="Hyten D."/>
            <person name="Song Q."/>
            <person name="Thelen J."/>
            <person name="Cheng J."/>
            <person name="Xu D."/>
            <person name="Hellsten U."/>
            <person name="May G."/>
            <person name="Yu Y."/>
            <person name="Sakurai T."/>
            <person name="Umezawa T."/>
            <person name="Bhattacharyya M."/>
            <person name="Sandhu D."/>
            <person name="Valliyodan B."/>
            <person name="Lindquist E."/>
            <person name="Peto M."/>
            <person name="Grant D."/>
            <person name="Shu S."/>
            <person name="Goodstein D."/>
            <person name="Barry K."/>
            <person name="Futrell-Griggs M."/>
            <person name="Abernathy B."/>
            <person name="Du J."/>
            <person name="Tian Z."/>
            <person name="Zhu L."/>
            <person name="Gill N."/>
            <person name="Joshi T."/>
            <person name="Libault M."/>
            <person name="Sethuraman A."/>
            <person name="Zhang X."/>
            <person name="Shinozaki K."/>
            <person name="Nguyen H."/>
            <person name="Wing R."/>
            <person name="Cregan P."/>
            <person name="Specht J."/>
            <person name="Grimwood J."/>
            <person name="Rokhsar D."/>
            <person name="Stacey G."/>
            <person name="Shoemaker R."/>
            <person name="Jackson S."/>
        </authorList>
    </citation>
    <scope>NUCLEOTIDE SEQUENCE</scope>
    <source>
        <tissue evidence="1">Callus</tissue>
    </source>
</reference>
<accession>A0A0R0JYS8</accession>
<gene>
    <name evidence="1" type="ORF">GLYMA_05G082000</name>
</gene>
<sequence>MLLLVPWNIDQHLCLPNAYLVKLRLQSTNIFYLNKPNEVVSIPLTFLFQAIYTPQTFPYLWKIFQCLVSSKSSSISSIRFSTLSPLQPLPVFTLDPLPKSLLEPLISLSLSTSEL</sequence>
<dbReference type="EMBL" id="CM000838">
    <property type="protein sequence ID" value="KRH57752.1"/>
    <property type="molecule type" value="Genomic_DNA"/>
</dbReference>
<protein>
    <submittedName>
        <fullName evidence="1 2">Uncharacterized protein</fullName>
    </submittedName>
</protein>
<name>A0A0R0JYS8_SOYBN</name>
<dbReference type="EnsemblPlants" id="KRH57752">
    <property type="protein sequence ID" value="KRH57752"/>
    <property type="gene ID" value="GLYMA_05G082000"/>
</dbReference>
<reference evidence="2" key="2">
    <citation type="submission" date="2018-02" db="UniProtKB">
        <authorList>
            <consortium name="EnsemblPlants"/>
        </authorList>
    </citation>
    <scope>IDENTIFICATION</scope>
    <source>
        <strain evidence="2">Williams 82</strain>
    </source>
</reference>
<proteinExistence type="predicted"/>
<dbReference type="Proteomes" id="UP000008827">
    <property type="component" value="Chromosome 5"/>
</dbReference>
<dbReference type="InParanoid" id="A0A0R0JYS8"/>
<reference evidence="1 2" key="1">
    <citation type="journal article" date="2010" name="Nature">
        <title>Genome sequence of the palaeopolyploid soybean.</title>
        <authorList>
            <person name="Schmutz J."/>
            <person name="Cannon S.B."/>
            <person name="Schlueter J."/>
            <person name="Ma J."/>
            <person name="Mitros T."/>
            <person name="Nelson W."/>
            <person name="Hyten D.L."/>
            <person name="Song Q."/>
            <person name="Thelen J.J."/>
            <person name="Cheng J."/>
            <person name="Xu D."/>
            <person name="Hellsten U."/>
            <person name="May G.D."/>
            <person name="Yu Y."/>
            <person name="Sakurai T."/>
            <person name="Umezawa T."/>
            <person name="Bhattacharyya M.K."/>
            <person name="Sandhu D."/>
            <person name="Valliyodan B."/>
            <person name="Lindquist E."/>
            <person name="Peto M."/>
            <person name="Grant D."/>
            <person name="Shu S."/>
            <person name="Goodstein D."/>
            <person name="Barry K."/>
            <person name="Futrell-Griggs M."/>
            <person name="Abernathy B."/>
            <person name="Du J."/>
            <person name="Tian Z."/>
            <person name="Zhu L."/>
            <person name="Gill N."/>
            <person name="Joshi T."/>
            <person name="Libault M."/>
            <person name="Sethuraman A."/>
            <person name="Zhang X.-C."/>
            <person name="Shinozaki K."/>
            <person name="Nguyen H.T."/>
            <person name="Wing R.A."/>
            <person name="Cregan P."/>
            <person name="Specht J."/>
            <person name="Grimwood J."/>
            <person name="Rokhsar D."/>
            <person name="Stacey G."/>
            <person name="Shoemaker R.C."/>
            <person name="Jackson S.A."/>
        </authorList>
    </citation>
    <scope>NUCLEOTIDE SEQUENCE</scope>
    <source>
        <strain evidence="2">cv. Williams 82</strain>
        <tissue evidence="1">Callus</tissue>
    </source>
</reference>
<dbReference type="AlphaFoldDB" id="A0A0R0JYS8"/>
<organism evidence="1">
    <name type="scientific">Glycine max</name>
    <name type="common">Soybean</name>
    <name type="synonym">Glycine hispida</name>
    <dbReference type="NCBI Taxonomy" id="3847"/>
    <lineage>
        <taxon>Eukaryota</taxon>
        <taxon>Viridiplantae</taxon>
        <taxon>Streptophyta</taxon>
        <taxon>Embryophyta</taxon>
        <taxon>Tracheophyta</taxon>
        <taxon>Spermatophyta</taxon>
        <taxon>Magnoliopsida</taxon>
        <taxon>eudicotyledons</taxon>
        <taxon>Gunneridae</taxon>
        <taxon>Pentapetalae</taxon>
        <taxon>rosids</taxon>
        <taxon>fabids</taxon>
        <taxon>Fabales</taxon>
        <taxon>Fabaceae</taxon>
        <taxon>Papilionoideae</taxon>
        <taxon>50 kb inversion clade</taxon>
        <taxon>NPAAA clade</taxon>
        <taxon>indigoferoid/millettioid clade</taxon>
        <taxon>Phaseoleae</taxon>
        <taxon>Glycine</taxon>
        <taxon>Glycine subgen. Soja</taxon>
    </lineage>
</organism>